<keyword evidence="2" id="KW-1185">Reference proteome</keyword>
<sequence length="68" mass="7123">MQASATVRKPRPSIIDKGVAIIKRSAGTGYAASPSATANEDQDVWMYVGIEGFEKGSHKGAMARAGID</sequence>
<name>A0A4Z1HBT8_9HELO</name>
<evidence type="ECO:0000313" key="1">
    <source>
        <dbReference type="EMBL" id="TGO46536.1"/>
    </source>
</evidence>
<reference evidence="1 2" key="1">
    <citation type="submission" date="2017-12" db="EMBL/GenBank/DDBJ databases">
        <title>Comparative genomics of Botrytis spp.</title>
        <authorList>
            <person name="Valero-Jimenez C.A."/>
            <person name="Tapia P."/>
            <person name="Veloso J."/>
            <person name="Silva-Moreno E."/>
            <person name="Staats M."/>
            <person name="Valdes J.H."/>
            <person name="Van Kan J.A.L."/>
        </authorList>
    </citation>
    <scope>NUCLEOTIDE SEQUENCE [LARGE SCALE GENOMIC DNA]</scope>
    <source>
        <strain evidence="1 2">MUCL11595</strain>
    </source>
</reference>
<organism evidence="1 2">
    <name type="scientific">Botryotinia convoluta</name>
    <dbReference type="NCBI Taxonomy" id="54673"/>
    <lineage>
        <taxon>Eukaryota</taxon>
        <taxon>Fungi</taxon>
        <taxon>Dikarya</taxon>
        <taxon>Ascomycota</taxon>
        <taxon>Pezizomycotina</taxon>
        <taxon>Leotiomycetes</taxon>
        <taxon>Helotiales</taxon>
        <taxon>Sclerotiniaceae</taxon>
        <taxon>Botryotinia</taxon>
    </lineage>
</organism>
<comment type="caution">
    <text evidence="1">The sequence shown here is derived from an EMBL/GenBank/DDBJ whole genome shotgun (WGS) entry which is preliminary data.</text>
</comment>
<dbReference type="AlphaFoldDB" id="A0A4Z1HBT8"/>
<dbReference type="OrthoDB" id="10273240at2759"/>
<gene>
    <name evidence="1" type="ORF">BCON_0319g00040</name>
</gene>
<protein>
    <submittedName>
        <fullName evidence="1">Uncharacterized protein</fullName>
    </submittedName>
</protein>
<dbReference type="Proteomes" id="UP000297527">
    <property type="component" value="Unassembled WGS sequence"/>
</dbReference>
<accession>A0A4Z1HBT8</accession>
<evidence type="ECO:0000313" key="2">
    <source>
        <dbReference type="Proteomes" id="UP000297527"/>
    </source>
</evidence>
<proteinExistence type="predicted"/>
<dbReference type="EMBL" id="PQXN01000318">
    <property type="protein sequence ID" value="TGO46536.1"/>
    <property type="molecule type" value="Genomic_DNA"/>
</dbReference>